<protein>
    <submittedName>
        <fullName evidence="1">Uncharacterized protein</fullName>
    </submittedName>
</protein>
<keyword evidence="2" id="KW-1185">Reference proteome</keyword>
<reference evidence="2" key="1">
    <citation type="journal article" date="2023" name="Nat. Plants">
        <title>Single-cell RNA sequencing provides a high-resolution roadmap for understanding the multicellular compartmentation of specialized metabolism.</title>
        <authorList>
            <person name="Sun S."/>
            <person name="Shen X."/>
            <person name="Li Y."/>
            <person name="Li Y."/>
            <person name="Wang S."/>
            <person name="Li R."/>
            <person name="Zhang H."/>
            <person name="Shen G."/>
            <person name="Guo B."/>
            <person name="Wei J."/>
            <person name="Xu J."/>
            <person name="St-Pierre B."/>
            <person name="Chen S."/>
            <person name="Sun C."/>
        </authorList>
    </citation>
    <scope>NUCLEOTIDE SEQUENCE [LARGE SCALE GENOMIC DNA]</scope>
</reference>
<accession>A0ACC0AY28</accession>
<comment type="caution">
    <text evidence="1">The sequence shown here is derived from an EMBL/GenBank/DDBJ whole genome shotgun (WGS) entry which is preliminary data.</text>
</comment>
<dbReference type="Proteomes" id="UP001060085">
    <property type="component" value="Linkage Group LG04"/>
</dbReference>
<name>A0ACC0AY28_CATRO</name>
<sequence length="407" mass="44748">MKLNMPIGLIAIILLIMRTSVLSQIPSKGRMATVLSIDGGGVRGVIPATILAFLEAKLQELDGPNARIADYFDVIAGTSTGGLITSMLTAPDKDNRPMNVAKDLPGFYLQHSPDIFPDANRAFVLNSLTSTMAGPKYDGKYLRALLRRQLGNITMSQTVTNVLLTTFDIKRLQPVMFTTIDAKKEVSKNALYADVCISTSAAPTYFPPYYFETKDQKGNVRTFDLVDGGVTANNPTLMAITHVWEQVLTGKPEFSNVEAMDMLVLSLGCGVAKSEKKYSAAEAQQWGMLLWIYNNGASPIIDIFSDASSDMVDIHVSTLFQSLRRQENYLRIQEEELIGEAASVDVATKSNLMTLMDIGNKLLKKPVTRMNLELGSTENADLGTNEEALTRFAKLLSDQRKLRQTTN</sequence>
<organism evidence="1 2">
    <name type="scientific">Catharanthus roseus</name>
    <name type="common">Madagascar periwinkle</name>
    <name type="synonym">Vinca rosea</name>
    <dbReference type="NCBI Taxonomy" id="4058"/>
    <lineage>
        <taxon>Eukaryota</taxon>
        <taxon>Viridiplantae</taxon>
        <taxon>Streptophyta</taxon>
        <taxon>Embryophyta</taxon>
        <taxon>Tracheophyta</taxon>
        <taxon>Spermatophyta</taxon>
        <taxon>Magnoliopsida</taxon>
        <taxon>eudicotyledons</taxon>
        <taxon>Gunneridae</taxon>
        <taxon>Pentapetalae</taxon>
        <taxon>asterids</taxon>
        <taxon>lamiids</taxon>
        <taxon>Gentianales</taxon>
        <taxon>Apocynaceae</taxon>
        <taxon>Rauvolfioideae</taxon>
        <taxon>Vinceae</taxon>
        <taxon>Catharanthinae</taxon>
        <taxon>Catharanthus</taxon>
    </lineage>
</organism>
<proteinExistence type="predicted"/>
<evidence type="ECO:0000313" key="2">
    <source>
        <dbReference type="Proteomes" id="UP001060085"/>
    </source>
</evidence>
<gene>
    <name evidence="1" type="ORF">M9H77_15761</name>
</gene>
<dbReference type="EMBL" id="CM044704">
    <property type="protein sequence ID" value="KAI5665908.1"/>
    <property type="molecule type" value="Genomic_DNA"/>
</dbReference>
<evidence type="ECO:0000313" key="1">
    <source>
        <dbReference type="EMBL" id="KAI5665908.1"/>
    </source>
</evidence>